<accession>A0A931LQN8</accession>
<evidence type="ECO:0000313" key="3">
    <source>
        <dbReference type="Proteomes" id="UP000727962"/>
    </source>
</evidence>
<evidence type="ECO:0008006" key="4">
    <source>
        <dbReference type="Google" id="ProtNLM"/>
    </source>
</evidence>
<sequence length="372" mass="41004">MRPTTTLASRAFAVAIFAIFVGPAGAGDNRARELLMRSFQHALKVNVRATVVHGPRHGHGPETVQVEQTRSGKLRITVVWPESRRGMQTVDDGTKSVTYIPWRQTLVVQESPQRDGKNAKRRIELAARNYDLVAEPASFMLGREVVRITAIPRAEFLPSRRFTLDAETAYVLKQEVLPPGREPDIQFEVTSIEYPTTLDEPTTNIATSGETKIRYTNRSPYVPGHGAEAIGFEPIIPKSSLPLGFVVFSVQINRSERWHSAALRIGDGLVRGTVYEFLPGGEGRERLDGPDATTAESGGVRFALVADLPEPARRRILDAFLPFPPPPPSAMGFRPELTPRHSSRGTASAYRAFQLTDRFPSPPPGPLQGQVN</sequence>
<evidence type="ECO:0000313" key="2">
    <source>
        <dbReference type="EMBL" id="MBI1755554.1"/>
    </source>
</evidence>
<dbReference type="Proteomes" id="UP000727962">
    <property type="component" value="Unassembled WGS sequence"/>
</dbReference>
<comment type="caution">
    <text evidence="2">The sequence shown here is derived from an EMBL/GenBank/DDBJ whole genome shotgun (WGS) entry which is preliminary data.</text>
</comment>
<dbReference type="AlphaFoldDB" id="A0A931LQN8"/>
<protein>
    <recommendedName>
        <fullName evidence="4">MucB/RseB N-terminal domain-containing protein</fullName>
    </recommendedName>
</protein>
<reference evidence="2" key="1">
    <citation type="submission" date="2020-07" db="EMBL/GenBank/DDBJ databases">
        <title>Huge and variable diversity of episymbiotic CPR bacteria and DPANN archaea in groundwater ecosystems.</title>
        <authorList>
            <person name="He C.Y."/>
            <person name="Keren R."/>
            <person name="Whittaker M."/>
            <person name="Farag I.F."/>
            <person name="Doudna J."/>
            <person name="Cate J.H.D."/>
            <person name="Banfield J.F."/>
        </authorList>
    </citation>
    <scope>NUCLEOTIDE SEQUENCE</scope>
    <source>
        <strain evidence="2">NC_groundwater_17_Pr7_B-0.1um_64_12</strain>
    </source>
</reference>
<proteinExistence type="predicted"/>
<organism evidence="2 3">
    <name type="scientific">Fimbriimonas ginsengisoli</name>
    <dbReference type="NCBI Taxonomy" id="1005039"/>
    <lineage>
        <taxon>Bacteria</taxon>
        <taxon>Bacillati</taxon>
        <taxon>Armatimonadota</taxon>
        <taxon>Fimbriimonadia</taxon>
        <taxon>Fimbriimonadales</taxon>
        <taxon>Fimbriimonadaceae</taxon>
        <taxon>Fimbriimonas</taxon>
    </lineage>
</organism>
<name>A0A931LQN8_FIMGI</name>
<evidence type="ECO:0000256" key="1">
    <source>
        <dbReference type="SAM" id="MobiDB-lite"/>
    </source>
</evidence>
<feature type="region of interest" description="Disordered" evidence="1">
    <location>
        <begin position="336"/>
        <end position="372"/>
    </location>
</feature>
<dbReference type="Gene3D" id="2.50.20.10">
    <property type="entry name" value="Lipoprotein localisation LolA/LolB/LppX"/>
    <property type="match status" value="1"/>
</dbReference>
<dbReference type="EMBL" id="JACOSL010000003">
    <property type="protein sequence ID" value="MBI1755554.1"/>
    <property type="molecule type" value="Genomic_DNA"/>
</dbReference>
<gene>
    <name evidence="2" type="ORF">HYR64_00415</name>
</gene>